<protein>
    <recommendedName>
        <fullName evidence="7">Major facilitator superfamily (MFS) profile domain-containing protein</fullName>
    </recommendedName>
</protein>
<dbReference type="HOGENOM" id="CLU_001265_11_0_1"/>
<dbReference type="EMBL" id="KI912109">
    <property type="protein sequence ID" value="ETS86353.1"/>
    <property type="molecule type" value="Genomic_DNA"/>
</dbReference>
<dbReference type="PROSITE" id="PS00217">
    <property type="entry name" value="SUGAR_TRANSPORT_2"/>
    <property type="match status" value="1"/>
</dbReference>
<dbReference type="KEGG" id="pfy:PFICI_00181"/>
<dbReference type="Gene3D" id="1.20.1250.20">
    <property type="entry name" value="MFS general substrate transporter like domains"/>
    <property type="match status" value="1"/>
</dbReference>
<name>W3XJY8_PESFW</name>
<dbReference type="PANTHER" id="PTHR48022:SF33">
    <property type="entry name" value="SUGAR PERMEASE, PUTATIVE (AFU_ORTHOLOGUE AFUA_6G12040)-RELATED"/>
    <property type="match status" value="1"/>
</dbReference>
<feature type="transmembrane region" description="Helical" evidence="6">
    <location>
        <begin position="341"/>
        <end position="362"/>
    </location>
</feature>
<evidence type="ECO:0000313" key="9">
    <source>
        <dbReference type="Proteomes" id="UP000030651"/>
    </source>
</evidence>
<dbReference type="AlphaFoldDB" id="W3XJY8"/>
<dbReference type="InterPro" id="IPR050360">
    <property type="entry name" value="MFS_Sugar_Transporters"/>
</dbReference>
<sequence length="531" mass="57103">MASRSHKLAVIGAAHADHVEESFALDPAIQRAQAEDDADRELGIPAILAKYWRPCLICSVSFTAGLVFGYDVTVNGASISMPAFLLYFGDMNASGPYLPSLWTSLWTAMSSLMQAIGAIIAGWISARLGRKWPACAGACLTLVGTAIQYIATARGTLLAGKMVSGLGIGCLYSIATTYAGEVAPLRLRAPIQTWLVAFVIMTQAVCLGVIRAYVPDIDESAFRFVFALQWAVGGIAVIAWAFAPESPVYLITRGKTEAARSVMRRIYGNSNETDDRLACLINDIEMEQASQEDNGSYAACFSGPHLKRTLTIALLFSLTNASGAAFLSQNIYFLITAGLEAIHAFDIGIGGFGLALLIIAASGMYLKHFTRRNVILTGLVINFVFMVIIGALYWVPGEGALWAIAVLMNVLISLTTSTLQAAAWPVAAEIPSYHLRAKSMSLGIFTQTLTSWLFIFITPYMYNVDTGNLGARTGFIYAGTTLLLGAGAFWLVPDTTGLTTPEVDAAYAAQIPPRKFQTFVANTFRIEEGKV</sequence>
<evidence type="ECO:0000256" key="6">
    <source>
        <dbReference type="SAM" id="Phobius"/>
    </source>
</evidence>
<evidence type="ECO:0000256" key="5">
    <source>
        <dbReference type="ARBA" id="ARBA00023136"/>
    </source>
</evidence>
<dbReference type="SUPFAM" id="SSF103473">
    <property type="entry name" value="MFS general substrate transporter"/>
    <property type="match status" value="1"/>
</dbReference>
<feature type="transmembrane region" description="Helical" evidence="6">
    <location>
        <begin position="439"/>
        <end position="462"/>
    </location>
</feature>
<feature type="transmembrane region" description="Helical" evidence="6">
    <location>
        <begin position="132"/>
        <end position="151"/>
    </location>
</feature>
<keyword evidence="9" id="KW-1185">Reference proteome</keyword>
<dbReference type="FunFam" id="1.20.1250.20:FF:000078">
    <property type="entry name" value="MFS maltose transporter, putative"/>
    <property type="match status" value="1"/>
</dbReference>
<dbReference type="Pfam" id="PF00083">
    <property type="entry name" value="Sugar_tr"/>
    <property type="match status" value="1"/>
</dbReference>
<accession>W3XJY8</accession>
<keyword evidence="3 6" id="KW-0812">Transmembrane</keyword>
<feature type="transmembrane region" description="Helical" evidence="6">
    <location>
        <begin position="220"/>
        <end position="243"/>
    </location>
</feature>
<feature type="transmembrane region" description="Helical" evidence="6">
    <location>
        <begin position="474"/>
        <end position="492"/>
    </location>
</feature>
<feature type="transmembrane region" description="Helical" evidence="6">
    <location>
        <begin position="105"/>
        <end position="125"/>
    </location>
</feature>
<evidence type="ECO:0000313" key="8">
    <source>
        <dbReference type="EMBL" id="ETS86353.1"/>
    </source>
</evidence>
<feature type="transmembrane region" description="Helical" evidence="6">
    <location>
        <begin position="401"/>
        <end position="427"/>
    </location>
</feature>
<keyword evidence="4 6" id="KW-1133">Transmembrane helix</keyword>
<dbReference type="InterPro" id="IPR036259">
    <property type="entry name" value="MFS_trans_sf"/>
</dbReference>
<dbReference type="InterPro" id="IPR005829">
    <property type="entry name" value="Sugar_transporter_CS"/>
</dbReference>
<dbReference type="GeneID" id="19265194"/>
<organism evidence="8 9">
    <name type="scientific">Pestalotiopsis fici (strain W106-1 / CGMCC3.15140)</name>
    <dbReference type="NCBI Taxonomy" id="1229662"/>
    <lineage>
        <taxon>Eukaryota</taxon>
        <taxon>Fungi</taxon>
        <taxon>Dikarya</taxon>
        <taxon>Ascomycota</taxon>
        <taxon>Pezizomycotina</taxon>
        <taxon>Sordariomycetes</taxon>
        <taxon>Xylariomycetidae</taxon>
        <taxon>Amphisphaeriales</taxon>
        <taxon>Sporocadaceae</taxon>
        <taxon>Pestalotiopsis</taxon>
    </lineage>
</organism>
<evidence type="ECO:0000256" key="2">
    <source>
        <dbReference type="ARBA" id="ARBA00010992"/>
    </source>
</evidence>
<dbReference type="OrthoDB" id="6612291at2759"/>
<dbReference type="InterPro" id="IPR020846">
    <property type="entry name" value="MFS_dom"/>
</dbReference>
<proteinExistence type="inferred from homology"/>
<reference evidence="9" key="1">
    <citation type="journal article" date="2015" name="BMC Genomics">
        <title>Genomic and transcriptomic analysis of the endophytic fungus Pestalotiopsis fici reveals its lifestyle and high potential for synthesis of natural products.</title>
        <authorList>
            <person name="Wang X."/>
            <person name="Zhang X."/>
            <person name="Liu L."/>
            <person name="Xiang M."/>
            <person name="Wang W."/>
            <person name="Sun X."/>
            <person name="Che Y."/>
            <person name="Guo L."/>
            <person name="Liu G."/>
            <person name="Guo L."/>
            <person name="Wang C."/>
            <person name="Yin W.B."/>
            <person name="Stadler M."/>
            <person name="Zhang X."/>
            <person name="Liu X."/>
        </authorList>
    </citation>
    <scope>NUCLEOTIDE SEQUENCE [LARGE SCALE GENOMIC DNA]</scope>
    <source>
        <strain evidence="9">W106-1 / CGMCC3.15140</strain>
    </source>
</reference>
<dbReference type="eggNOG" id="KOG0254">
    <property type="taxonomic scope" value="Eukaryota"/>
</dbReference>
<dbReference type="GO" id="GO:0016020">
    <property type="term" value="C:membrane"/>
    <property type="evidence" value="ECO:0007669"/>
    <property type="project" value="UniProtKB-SubCell"/>
</dbReference>
<dbReference type="InterPro" id="IPR005828">
    <property type="entry name" value="MFS_sugar_transport-like"/>
</dbReference>
<dbReference type="InParanoid" id="W3XJY8"/>
<gene>
    <name evidence="8" type="ORF">PFICI_00181</name>
</gene>
<comment type="similarity">
    <text evidence="2">Belongs to the major facilitator superfamily. Sugar transporter (TC 2.A.1.1) family.</text>
</comment>
<dbReference type="OMA" id="SLWTAMS"/>
<evidence type="ECO:0000256" key="3">
    <source>
        <dbReference type="ARBA" id="ARBA00022692"/>
    </source>
</evidence>
<evidence type="ECO:0000256" key="1">
    <source>
        <dbReference type="ARBA" id="ARBA00004141"/>
    </source>
</evidence>
<comment type="subcellular location">
    <subcellularLocation>
        <location evidence="1">Membrane</location>
        <topology evidence="1">Multi-pass membrane protein</topology>
    </subcellularLocation>
</comment>
<feature type="transmembrane region" description="Helical" evidence="6">
    <location>
        <begin position="374"/>
        <end position="395"/>
    </location>
</feature>
<dbReference type="PANTHER" id="PTHR48022">
    <property type="entry name" value="PLASTIDIC GLUCOSE TRANSPORTER 4"/>
    <property type="match status" value="1"/>
</dbReference>
<feature type="transmembrane region" description="Helical" evidence="6">
    <location>
        <begin position="191"/>
        <end position="214"/>
    </location>
</feature>
<evidence type="ECO:0000256" key="4">
    <source>
        <dbReference type="ARBA" id="ARBA00022989"/>
    </source>
</evidence>
<evidence type="ECO:0000259" key="7">
    <source>
        <dbReference type="PROSITE" id="PS50850"/>
    </source>
</evidence>
<dbReference type="GO" id="GO:0005351">
    <property type="term" value="F:carbohydrate:proton symporter activity"/>
    <property type="evidence" value="ECO:0007669"/>
    <property type="project" value="TreeGrafter"/>
</dbReference>
<dbReference type="PROSITE" id="PS50850">
    <property type="entry name" value="MFS"/>
    <property type="match status" value="1"/>
</dbReference>
<keyword evidence="5 6" id="KW-0472">Membrane</keyword>
<feature type="transmembrane region" description="Helical" evidence="6">
    <location>
        <begin position="157"/>
        <end position="179"/>
    </location>
</feature>
<feature type="domain" description="Major facilitator superfamily (MFS) profile" evidence="7">
    <location>
        <begin position="57"/>
        <end position="496"/>
    </location>
</feature>
<feature type="transmembrane region" description="Helical" evidence="6">
    <location>
        <begin position="56"/>
        <end position="85"/>
    </location>
</feature>
<dbReference type="Proteomes" id="UP000030651">
    <property type="component" value="Unassembled WGS sequence"/>
</dbReference>
<feature type="transmembrane region" description="Helical" evidence="6">
    <location>
        <begin position="312"/>
        <end position="335"/>
    </location>
</feature>
<dbReference type="RefSeq" id="XP_007826953.1">
    <property type="nucleotide sequence ID" value="XM_007828762.1"/>
</dbReference>